<organism evidence="2 3">
    <name type="scientific">Candidatus Iainarchaeum sp</name>
    <dbReference type="NCBI Taxonomy" id="3101447"/>
    <lineage>
        <taxon>Archaea</taxon>
        <taxon>Candidatus Iainarchaeota</taxon>
        <taxon>Candidatus Iainarchaeia</taxon>
        <taxon>Candidatus Iainarchaeales</taxon>
        <taxon>Candidatus Iainarchaeaceae</taxon>
        <taxon>Candidatus Iainarchaeum</taxon>
    </lineage>
</organism>
<reference evidence="2" key="1">
    <citation type="journal article" date="2021" name="ISME J.">
        <title>Mercury methylation by metabolically versatile and cosmopolitan marine bacteria.</title>
        <authorList>
            <person name="Lin H."/>
            <person name="Ascher D.B."/>
            <person name="Myung Y."/>
            <person name="Lamborg C.H."/>
            <person name="Hallam S.J."/>
            <person name="Gionfriddo C.M."/>
            <person name="Holt K.E."/>
            <person name="Moreau J.W."/>
        </authorList>
    </citation>
    <scope>NUCLEOTIDE SEQUENCE</scope>
    <source>
        <strain evidence="2">SI075_bin30</strain>
    </source>
</reference>
<keyword evidence="1" id="KW-0472">Membrane</keyword>
<gene>
    <name evidence="2" type="ORF">HON47_00975</name>
</gene>
<accession>A0A8T5GEG0</accession>
<feature type="transmembrane region" description="Helical" evidence="1">
    <location>
        <begin position="1474"/>
        <end position="1492"/>
    </location>
</feature>
<evidence type="ECO:0000313" key="2">
    <source>
        <dbReference type="EMBL" id="MBT4870128.1"/>
    </source>
</evidence>
<dbReference type="Proteomes" id="UP000722459">
    <property type="component" value="Unassembled WGS sequence"/>
</dbReference>
<evidence type="ECO:0000313" key="3">
    <source>
        <dbReference type="Proteomes" id="UP000722459"/>
    </source>
</evidence>
<comment type="caution">
    <text evidence="2">The sequence shown here is derived from an EMBL/GenBank/DDBJ whole genome shotgun (WGS) entry which is preliminary data.</text>
</comment>
<dbReference type="InterPro" id="IPR018247">
    <property type="entry name" value="EF_Hand_1_Ca_BS"/>
</dbReference>
<dbReference type="PROSITE" id="PS00018">
    <property type="entry name" value="EF_HAND_1"/>
    <property type="match status" value="1"/>
</dbReference>
<keyword evidence="1" id="KW-0812">Transmembrane</keyword>
<dbReference type="EMBL" id="JABJNZ010000018">
    <property type="protein sequence ID" value="MBT4870128.1"/>
    <property type="molecule type" value="Genomic_DNA"/>
</dbReference>
<evidence type="ECO:0000256" key="1">
    <source>
        <dbReference type="SAM" id="Phobius"/>
    </source>
</evidence>
<sequence length="1501" mass="164586">MNDVYRGMFVGIIFLTLLLSNPAFAFAADSISFADENPLIETPAEEVVPAVTTTAEVNNGTGSGSATINDNEGTGFSCDVVALTQEEAKGILDLAHNGFSGKNISDGDDTNANGTNLDGVELVGKDNDGETAVKQAPPTQAADAKRYSLFDGRVISGPFGIGLVLDDTLRIGRCKYGVDERNNCRVQGNGLTYRTDGTGFKSDLTNAFKSLGDTAYRTASGIDEEEYERLQNNIRDDNSANFTTGAFASGEQIKNSLWVDEYIARNATTCNNDSCTVSTYSAFDKYFNAWMSTDFVVSNIGPSLMHKASRIINTTNLRGGWKPLKKMNSALAKFRHDLTMLPSQALGQKANSRYVELYESEGLGEYVKGLTIDKKLFSSGTGGWKDTALAPGSDIMKLTKEQKGKYYDAMSYMRSYSMTQNANTQALTAAYKAGEMDYITFGQRLSRTMNDWDDTVFLDYPDWLKSNPDLVQLKGVAVRKVGVPEGTGFVDLETSAPFNFKRIMKKFEADGKFGGEWKPSADRALGTNVDAFDSVGDSLQLYRLQHSYPLKQNASIDDVTSHIAQYGEGTVFVEFPNGTKMPLTNATKEKILRDPSLPGHVNLFKGEYSAAEELTPTEFVNMIGDERIRSRMGTAENNMNTIMRRLDEAGFKDRKYTSWLDKTFASEADMVKAYYKNPLQAGLLKGTLAPIVYWQAKRGLGNEQFSAYMLPDSWTTLSVSQGKDELYNDSYIDFYANAGSDQGDMFKRAFTSIPFVWTQIIEMASEVNDFTEDKVSMLSGGFLGDRGWTNRDEVLDLAFYSHNENCSGCSMNLNMTEGYFSATIDAPTKMQGFLVEAAEASVKQKRGTALISYAHHADFDGSTADIEGDGISLADSQSDGVTCDQKLRELGLGYFGTASGGALAVAENVAYLVGFGPGLIASGIQQMYFARNLQDCVDDKEGYYIHFYAPPSDQQKKSKSKEALSNESVSSAISKMSESVSNTTSKTENPIASEIEKIKNQFVDFADQAESADILQANLELLPPNQGSLFGNEVFYVWYGGNGLVMPSSLKTEGKMVVKDGNMEVVYDYENGDMLINGKKVVDNKQEIIGLVTPSDNRIPAQVIPRTVTTIGAPQTTESVFEITPNGKVMITNAQILDCLQKAVKDQVGITYSGTELTQVFGELSGVNTEIYGKVFVRDGEIRLEGAGQRVQGGLGSRFIIDGFWNSRLKRDINNNIDAGKFKGMTFEHGTIVLNEETNELVVWLRQHKESVLSNKDVSGLRAKLASTTDPENGCEQPAIELEAMAHANDELGQQRVENFNTSMEHLGPFTQFTTDNKMYEFYSKRDADGVCKDYFRVIDKDTGKILTDSEIVGGITQDGDGTLNFKTADGKSHSLDFSAENGVPKVSYNDGPLETLRSAQGTNGSFWYDPKTGLWYPENGLQVPLDNAFKDDGAYFGTDEDGKVSGQAGNPMTFNLGQQGGSGFNIPSLPETAMELVMFIALFLGIGFFLTRKPIKKKKK</sequence>
<proteinExistence type="predicted"/>
<protein>
    <submittedName>
        <fullName evidence="2">Uncharacterized protein</fullName>
    </submittedName>
</protein>
<name>A0A8T5GEG0_9ARCH</name>
<keyword evidence="1" id="KW-1133">Transmembrane helix</keyword>